<dbReference type="EMBL" id="JAQQWI010000007">
    <property type="protein sequence ID" value="KAK8028109.1"/>
    <property type="molecule type" value="Genomic_DNA"/>
</dbReference>
<name>A0ABR1SA47_9PEZI</name>
<evidence type="ECO:0000313" key="2">
    <source>
        <dbReference type="EMBL" id="KAK8028109.1"/>
    </source>
</evidence>
<evidence type="ECO:0000313" key="3">
    <source>
        <dbReference type="Proteomes" id="UP001396898"/>
    </source>
</evidence>
<evidence type="ECO:0000256" key="1">
    <source>
        <dbReference type="SAM" id="Phobius"/>
    </source>
</evidence>
<keyword evidence="1" id="KW-0472">Membrane</keyword>
<protein>
    <submittedName>
        <fullName evidence="2">Uncharacterized protein</fullName>
    </submittedName>
</protein>
<proteinExistence type="predicted"/>
<gene>
    <name evidence="2" type="ORF">PG991_005165</name>
</gene>
<sequence length="297" mass="31788">MRDGIKRVISLLFLGGSAVFLIVGIADNGISTAGIAKIRLEMPWLTRRKKLSIPNFQLPDVVIDQLPHATELMETIRTDSADSNGETELPVSTRADNIIFKGATELAAVPTKVESIVSNVATRVSESLSRATSLLEDVPTEFTIGTVKICYSGRNRTECRDISPDLSTLLPRPLSSFLDSGSIPTPIHAALKINVRSCLIAALIGVTLLGGLRIVLSMLSVGTFGLFSSVLSWKVIVEVACTVLILVPFVLAAVVTFSIPSLLRNIDFLMVDDGNLVWCLSVALVLAVLGIGVQHVA</sequence>
<accession>A0ABR1SA47</accession>
<dbReference type="Proteomes" id="UP001396898">
    <property type="component" value="Unassembled WGS sequence"/>
</dbReference>
<feature type="transmembrane region" description="Helical" evidence="1">
    <location>
        <begin position="239"/>
        <end position="263"/>
    </location>
</feature>
<keyword evidence="3" id="KW-1185">Reference proteome</keyword>
<comment type="caution">
    <text evidence="2">The sequence shown here is derived from an EMBL/GenBank/DDBJ whole genome shotgun (WGS) entry which is preliminary data.</text>
</comment>
<organism evidence="2 3">
    <name type="scientific">Apiospora marii</name>
    <dbReference type="NCBI Taxonomy" id="335849"/>
    <lineage>
        <taxon>Eukaryota</taxon>
        <taxon>Fungi</taxon>
        <taxon>Dikarya</taxon>
        <taxon>Ascomycota</taxon>
        <taxon>Pezizomycotina</taxon>
        <taxon>Sordariomycetes</taxon>
        <taxon>Xylariomycetidae</taxon>
        <taxon>Amphisphaeriales</taxon>
        <taxon>Apiosporaceae</taxon>
        <taxon>Apiospora</taxon>
    </lineage>
</organism>
<feature type="transmembrane region" description="Helical" evidence="1">
    <location>
        <begin position="275"/>
        <end position="293"/>
    </location>
</feature>
<keyword evidence="1" id="KW-1133">Transmembrane helix</keyword>
<keyword evidence="1" id="KW-0812">Transmembrane</keyword>
<reference evidence="2 3" key="1">
    <citation type="submission" date="2023-01" db="EMBL/GenBank/DDBJ databases">
        <title>Analysis of 21 Apiospora genomes using comparative genomics revels a genus with tremendous synthesis potential of carbohydrate active enzymes and secondary metabolites.</title>
        <authorList>
            <person name="Sorensen T."/>
        </authorList>
    </citation>
    <scope>NUCLEOTIDE SEQUENCE [LARGE SCALE GENOMIC DNA]</scope>
    <source>
        <strain evidence="2 3">CBS 20057</strain>
    </source>
</reference>
<feature type="transmembrane region" description="Helical" evidence="1">
    <location>
        <begin position="199"/>
        <end position="227"/>
    </location>
</feature>